<accession>A0A212LZJ9</accession>
<dbReference type="InterPro" id="IPR059180">
    <property type="entry name" value="3D_YorM"/>
</dbReference>
<dbReference type="GO" id="GO:0019867">
    <property type="term" value="C:outer membrane"/>
    <property type="evidence" value="ECO:0007669"/>
    <property type="project" value="InterPro"/>
</dbReference>
<dbReference type="InterPro" id="IPR006311">
    <property type="entry name" value="TAT_signal"/>
</dbReference>
<dbReference type="GO" id="GO:0009254">
    <property type="term" value="P:peptidoglycan turnover"/>
    <property type="evidence" value="ECO:0007669"/>
    <property type="project" value="InterPro"/>
</dbReference>
<reference evidence="4" key="1">
    <citation type="submission" date="2016-08" db="EMBL/GenBank/DDBJ databases">
        <authorList>
            <person name="Seilhamer J.J."/>
        </authorList>
    </citation>
    <scope>NUCLEOTIDE SEQUENCE</scope>
    <source>
        <strain evidence="4">86</strain>
    </source>
</reference>
<feature type="chain" id="PRO_5039046777" evidence="2">
    <location>
        <begin position="36"/>
        <end position="238"/>
    </location>
</feature>
<dbReference type="SUPFAM" id="SSF50685">
    <property type="entry name" value="Barwin-like endoglucanases"/>
    <property type="match status" value="1"/>
</dbReference>
<dbReference type="EMBL" id="FMJE01000005">
    <property type="protein sequence ID" value="SCM83015.1"/>
    <property type="molecule type" value="Genomic_DNA"/>
</dbReference>
<dbReference type="AlphaFoldDB" id="A0A212LZJ9"/>
<dbReference type="RefSeq" id="WP_288185550.1">
    <property type="nucleotide sequence ID" value="NZ_LT608335.1"/>
</dbReference>
<protein>
    <submittedName>
        <fullName evidence="4">3D domain containing protein</fullName>
    </submittedName>
</protein>
<proteinExistence type="predicted"/>
<dbReference type="CDD" id="cd14667">
    <property type="entry name" value="3D_containing_proteins"/>
    <property type="match status" value="1"/>
</dbReference>
<dbReference type="InterPro" id="IPR051933">
    <property type="entry name" value="Resuscitation_pf_RpfB"/>
</dbReference>
<dbReference type="PROSITE" id="PS51318">
    <property type="entry name" value="TAT"/>
    <property type="match status" value="1"/>
</dbReference>
<dbReference type="GO" id="GO:0004553">
    <property type="term" value="F:hydrolase activity, hydrolyzing O-glycosyl compounds"/>
    <property type="evidence" value="ECO:0007669"/>
    <property type="project" value="InterPro"/>
</dbReference>
<name>A0A212LZJ9_9FIRM</name>
<sequence length="238" mass="24949">MKHKPHGKSTKSLRRRFKRMAAAAAVAGAAFVTSAFLPGMPATAHASAAPDAAVRPDAAVQQTVKTPKGQFKVQTDSKTPLKKAARMQAKAAAAERTQQARQQAVAEPAAVPKQAVKQVQATPAAAKPAANAPDNFQDVLQVRATAYAPGPHDNGQWGDKTYIGTTVRPGIIAVDPNVIPLGSRVYLEYPDGTGHYAVAEDTGGAIKGNRIDIAMSSVAKAYDFGIKNVKVYVVGQKA</sequence>
<gene>
    <name evidence="4" type="ORF">KL86SPO_50787</name>
</gene>
<dbReference type="InterPro" id="IPR036908">
    <property type="entry name" value="RlpA-like_sf"/>
</dbReference>
<feature type="signal peptide" evidence="2">
    <location>
        <begin position="1"/>
        <end position="35"/>
    </location>
</feature>
<feature type="domain" description="3D" evidence="3">
    <location>
        <begin position="172"/>
        <end position="234"/>
    </location>
</feature>
<dbReference type="Gene3D" id="2.40.40.10">
    <property type="entry name" value="RlpA-like domain"/>
    <property type="match status" value="1"/>
</dbReference>
<dbReference type="InterPro" id="IPR010611">
    <property type="entry name" value="3D_dom"/>
</dbReference>
<dbReference type="Pfam" id="PF06725">
    <property type="entry name" value="3D"/>
    <property type="match status" value="1"/>
</dbReference>
<evidence type="ECO:0000256" key="1">
    <source>
        <dbReference type="ARBA" id="ARBA00022729"/>
    </source>
</evidence>
<evidence type="ECO:0000313" key="4">
    <source>
        <dbReference type="EMBL" id="SCM83015.1"/>
    </source>
</evidence>
<evidence type="ECO:0000256" key="2">
    <source>
        <dbReference type="SAM" id="SignalP"/>
    </source>
</evidence>
<dbReference type="PANTHER" id="PTHR39160:SF6">
    <property type="entry name" value="CELL WALL-BINDING PROTEIN YOCH"/>
    <property type="match status" value="1"/>
</dbReference>
<keyword evidence="1 2" id="KW-0732">Signal</keyword>
<evidence type="ECO:0000259" key="3">
    <source>
        <dbReference type="Pfam" id="PF06725"/>
    </source>
</evidence>
<dbReference type="PANTHER" id="PTHR39160">
    <property type="entry name" value="CELL WALL-BINDING PROTEIN YOCH"/>
    <property type="match status" value="1"/>
</dbReference>
<organism evidence="4">
    <name type="scientific">uncultured Sporomusa sp</name>
    <dbReference type="NCBI Taxonomy" id="307249"/>
    <lineage>
        <taxon>Bacteria</taxon>
        <taxon>Bacillati</taxon>
        <taxon>Bacillota</taxon>
        <taxon>Negativicutes</taxon>
        <taxon>Selenomonadales</taxon>
        <taxon>Sporomusaceae</taxon>
        <taxon>Sporomusa</taxon>
        <taxon>environmental samples</taxon>
    </lineage>
</organism>